<dbReference type="PANTHER" id="PTHR45782:SF5">
    <property type="entry name" value="DAR GTPASE 3, CHLOROPLASTIC"/>
    <property type="match status" value="1"/>
</dbReference>
<reference evidence="4" key="1">
    <citation type="submission" date="2020-10" db="EMBL/GenBank/DDBJ databases">
        <title>Unveiling of a novel bifunctional photoreceptor, Dualchrome1, isolated from a cosmopolitan green alga.</title>
        <authorList>
            <person name="Suzuki S."/>
            <person name="Kawachi M."/>
        </authorList>
    </citation>
    <scope>NUCLEOTIDE SEQUENCE</scope>
    <source>
        <strain evidence="4">NIES 2893</strain>
    </source>
</reference>
<dbReference type="GO" id="GO:0005525">
    <property type="term" value="F:GTP binding"/>
    <property type="evidence" value="ECO:0007669"/>
    <property type="project" value="UniProtKB-KW"/>
</dbReference>
<evidence type="ECO:0000313" key="4">
    <source>
        <dbReference type="EMBL" id="GHP09587.1"/>
    </source>
</evidence>
<keyword evidence="5" id="KW-1185">Reference proteome</keyword>
<keyword evidence="1" id="KW-0547">Nucleotide-binding</keyword>
<name>A0A830HXA2_9CHLO</name>
<dbReference type="Pfam" id="PF01926">
    <property type="entry name" value="MMR_HSR1"/>
    <property type="match status" value="1"/>
</dbReference>
<dbReference type="Gene3D" id="3.40.50.300">
    <property type="entry name" value="P-loop containing nucleotide triphosphate hydrolases"/>
    <property type="match status" value="1"/>
</dbReference>
<organism evidence="4 5">
    <name type="scientific">Pycnococcus provasolii</name>
    <dbReference type="NCBI Taxonomy" id="41880"/>
    <lineage>
        <taxon>Eukaryota</taxon>
        <taxon>Viridiplantae</taxon>
        <taxon>Chlorophyta</taxon>
        <taxon>Pseudoscourfieldiophyceae</taxon>
        <taxon>Pseudoscourfieldiales</taxon>
        <taxon>Pycnococcaceae</taxon>
        <taxon>Pycnococcus</taxon>
    </lineage>
</organism>
<evidence type="ECO:0000256" key="1">
    <source>
        <dbReference type="ARBA" id="ARBA00022741"/>
    </source>
</evidence>
<comment type="caution">
    <text evidence="4">The sequence shown here is derived from an EMBL/GenBank/DDBJ whole genome shotgun (WGS) entry which is preliminary data.</text>
</comment>
<feature type="domain" description="G" evidence="3">
    <location>
        <begin position="165"/>
        <end position="251"/>
    </location>
</feature>
<dbReference type="GO" id="GO:0032543">
    <property type="term" value="P:mitochondrial translation"/>
    <property type="evidence" value="ECO:0007669"/>
    <property type="project" value="TreeGrafter"/>
</dbReference>
<keyword evidence="2" id="KW-0342">GTP-binding</keyword>
<dbReference type="AlphaFoldDB" id="A0A830HXA2"/>
<gene>
    <name evidence="4" type="ORF">PPROV_000832200</name>
</gene>
<dbReference type="InterPro" id="IPR006073">
    <property type="entry name" value="GTP-bd"/>
</dbReference>
<dbReference type="Gene3D" id="1.10.1580.10">
    <property type="match status" value="1"/>
</dbReference>
<protein>
    <recommendedName>
        <fullName evidence="3">G domain-containing protein</fullName>
    </recommendedName>
</protein>
<dbReference type="GO" id="GO:0005739">
    <property type="term" value="C:mitochondrion"/>
    <property type="evidence" value="ECO:0007669"/>
    <property type="project" value="TreeGrafter"/>
</dbReference>
<evidence type="ECO:0000256" key="2">
    <source>
        <dbReference type="ARBA" id="ARBA00023134"/>
    </source>
</evidence>
<dbReference type="PANTHER" id="PTHR45782">
    <property type="entry name" value="MITOCHONDRIAL RIBOSOME-ASSOCIATED GTPASE 1"/>
    <property type="match status" value="1"/>
</dbReference>
<evidence type="ECO:0000259" key="3">
    <source>
        <dbReference type="Pfam" id="PF01926"/>
    </source>
</evidence>
<dbReference type="OrthoDB" id="269151at2759"/>
<evidence type="ECO:0000313" key="5">
    <source>
        <dbReference type="Proteomes" id="UP000660262"/>
    </source>
</evidence>
<dbReference type="InterPro" id="IPR027417">
    <property type="entry name" value="P-loop_NTPase"/>
</dbReference>
<proteinExistence type="predicted"/>
<dbReference type="EMBL" id="BNJQ01000025">
    <property type="protein sequence ID" value="GHP09587.1"/>
    <property type="molecule type" value="Genomic_DNA"/>
</dbReference>
<dbReference type="CDD" id="cd01856">
    <property type="entry name" value="YlqF"/>
    <property type="match status" value="1"/>
</dbReference>
<dbReference type="InterPro" id="IPR023179">
    <property type="entry name" value="GTP-bd_ortho_bundle_sf"/>
</dbReference>
<sequence>MPLGPSSGTNDGAVLARPPVAWYPGHIAAAERRLREQLSAVDVVFEVRDARAPFATAHPKLAEWARGKPVVVVMNRVDMVSNADREKWAKHFAAERNLAKEAMKKRKAGDMTVAEPSRTISATPVTWTCGKDGLGVAVLAKAARKLAKHVNERRERRGLLPRPVRCAVVGFPNTGKSALVNRLVGRRACDSAPRPGVTRQLRWVRVKSGSKKAAAAAASNAAHQLDMLDSPGIMPMRMDNQRAAVLLAAVDDVGEASYTPSAVAAELVETLRALSRDEQYYGGMTEATDALDKLASTYGMASAWQGTGEDVVVWLANETYQGDIESAARRILKDFRRGALGWLALERPEYN</sequence>
<accession>A0A830HXA2</accession>
<dbReference type="GO" id="GO:0003924">
    <property type="term" value="F:GTPase activity"/>
    <property type="evidence" value="ECO:0007669"/>
    <property type="project" value="TreeGrafter"/>
</dbReference>
<dbReference type="Proteomes" id="UP000660262">
    <property type="component" value="Unassembled WGS sequence"/>
</dbReference>
<dbReference type="SUPFAM" id="SSF52540">
    <property type="entry name" value="P-loop containing nucleoside triphosphate hydrolases"/>
    <property type="match status" value="1"/>
</dbReference>